<dbReference type="EMBL" id="JACWMT010000001">
    <property type="protein sequence ID" value="MBD1269024.1"/>
    <property type="molecule type" value="Genomic_DNA"/>
</dbReference>
<protein>
    <submittedName>
        <fullName evidence="1">SRPBCC family protein</fullName>
    </submittedName>
    <submittedName>
        <fullName evidence="2">Uncharacterized protein YndB with AHSA1/START domain</fullName>
    </submittedName>
</protein>
<sequence>MANREEISATIDIEAPPEVVWHLVSDPAQMPRWSPQCRKMIVRGKGPVGVGTTTINVNRRGPLFWPTRSKVKEFVPGKRFAFKIAENGTVWSYDLEPTAAGGTRLTESRHAPHGVSNLSNFLTQRVLGGTDNFEVELEQGMRQTLERIKAAAESGDLAGKA</sequence>
<dbReference type="Gene3D" id="3.30.530.20">
    <property type="match status" value="1"/>
</dbReference>
<evidence type="ECO:0000313" key="4">
    <source>
        <dbReference type="Proteomes" id="UP000659061"/>
    </source>
</evidence>
<evidence type="ECO:0000313" key="1">
    <source>
        <dbReference type="EMBL" id="MBD1269024.1"/>
    </source>
</evidence>
<dbReference type="Pfam" id="PF10604">
    <property type="entry name" value="Polyketide_cyc2"/>
    <property type="match status" value="1"/>
</dbReference>
<reference evidence="1" key="2">
    <citation type="submission" date="2020-09" db="EMBL/GenBank/DDBJ databases">
        <title>Novel species in genus Aeromicrobium.</title>
        <authorList>
            <person name="Zhang G."/>
        </authorList>
    </citation>
    <scope>NUCLEOTIDE SEQUENCE</scope>
    <source>
        <strain evidence="1">SSW1-57</strain>
    </source>
</reference>
<dbReference type="CDD" id="cd07812">
    <property type="entry name" value="SRPBCC"/>
    <property type="match status" value="1"/>
</dbReference>
<comment type="caution">
    <text evidence="1">The sequence shown here is derived from an EMBL/GenBank/DDBJ whole genome shotgun (WGS) entry which is preliminary data.</text>
</comment>
<evidence type="ECO:0000313" key="3">
    <source>
        <dbReference type="Proteomes" id="UP000587211"/>
    </source>
</evidence>
<evidence type="ECO:0000313" key="2">
    <source>
        <dbReference type="EMBL" id="NYI37068.1"/>
    </source>
</evidence>
<dbReference type="RefSeq" id="WP_179423235.1">
    <property type="nucleotide sequence ID" value="NZ_BAAAMP010000002.1"/>
</dbReference>
<name>A0A8I0FSM1_9ACTN</name>
<organism evidence="1 4">
    <name type="scientific">Aeromicrobium tamlense</name>
    <dbReference type="NCBI Taxonomy" id="375541"/>
    <lineage>
        <taxon>Bacteria</taxon>
        <taxon>Bacillati</taxon>
        <taxon>Actinomycetota</taxon>
        <taxon>Actinomycetes</taxon>
        <taxon>Propionibacteriales</taxon>
        <taxon>Nocardioidaceae</taxon>
        <taxon>Aeromicrobium</taxon>
    </lineage>
</organism>
<reference evidence="2 3" key="1">
    <citation type="submission" date="2020-07" db="EMBL/GenBank/DDBJ databases">
        <title>Sequencing the genomes of 1000 actinobacteria strains.</title>
        <authorList>
            <person name="Klenk H.-P."/>
        </authorList>
    </citation>
    <scope>NUCLEOTIDE SEQUENCE [LARGE SCALE GENOMIC DNA]</scope>
    <source>
        <strain evidence="2 3">DSM 19087</strain>
    </source>
</reference>
<dbReference type="Proteomes" id="UP000587211">
    <property type="component" value="Unassembled WGS sequence"/>
</dbReference>
<accession>A0A8I0FSM1</accession>
<dbReference type="EMBL" id="JACBZN010000001">
    <property type="protein sequence ID" value="NYI37068.1"/>
    <property type="molecule type" value="Genomic_DNA"/>
</dbReference>
<dbReference type="SUPFAM" id="SSF55961">
    <property type="entry name" value="Bet v1-like"/>
    <property type="match status" value="1"/>
</dbReference>
<keyword evidence="3" id="KW-1185">Reference proteome</keyword>
<dbReference type="InterPro" id="IPR019587">
    <property type="entry name" value="Polyketide_cyclase/dehydratase"/>
</dbReference>
<proteinExistence type="predicted"/>
<dbReference type="Proteomes" id="UP000659061">
    <property type="component" value="Unassembled WGS sequence"/>
</dbReference>
<dbReference type="InterPro" id="IPR023393">
    <property type="entry name" value="START-like_dom_sf"/>
</dbReference>
<gene>
    <name evidence="2" type="ORF">BJ975_000443</name>
    <name evidence="1" type="ORF">IDH50_02140</name>
</gene>
<dbReference type="AlphaFoldDB" id="A0A8I0FSM1"/>